<dbReference type="Proteomes" id="UP001551482">
    <property type="component" value="Unassembled WGS sequence"/>
</dbReference>
<keyword evidence="3" id="KW-1185">Reference proteome</keyword>
<sequence length="402" mass="41305">MTGVIVKLLSRGISGALAAVAIMLTGCSDGGGALPGVGPVAPADPGDRSGSAPSVPGAGQLFGRGTVTLIWCRTEVDGAVASIASYSLSTGRVVEQRQLAFSPAGGRPEHLCKSSSIRRSQQQVRQLFNADYTLVAGTAPGFGGGSQADAFDLRTGKAAGPPPDQDAFSDAPNDIEPLFKPGTNTLWYQPKGGGRIVSREAGTDPGTAVEAATTEQRYPGFVFAGDKLWTPLGGNGVQVSATSVNPSATAAANWDDVSDLRVSLPGEDPEVAGKAGQPGYHNETVLPGSGDVPDGCMPRFWRSDTVHVCATDTRLVQITFSDDFDAVTAVEDLLPANSRTNQGAMLSPDGKSVVFLSGNGTTSSVPALYRLDLDTPNAAPVKICDVNGPSNEGRGATVVAYE</sequence>
<name>A0ABV3DHT2_9ACTN</name>
<organism evidence="2 3">
    <name type="scientific">Streptodolium elevatio</name>
    <dbReference type="NCBI Taxonomy" id="3157996"/>
    <lineage>
        <taxon>Bacteria</taxon>
        <taxon>Bacillati</taxon>
        <taxon>Actinomycetota</taxon>
        <taxon>Actinomycetes</taxon>
        <taxon>Kitasatosporales</taxon>
        <taxon>Streptomycetaceae</taxon>
        <taxon>Streptodolium</taxon>
    </lineage>
</organism>
<dbReference type="RefSeq" id="WP_358354967.1">
    <property type="nucleotide sequence ID" value="NZ_JBEZFP010000040.1"/>
</dbReference>
<evidence type="ECO:0000256" key="1">
    <source>
        <dbReference type="SAM" id="MobiDB-lite"/>
    </source>
</evidence>
<evidence type="ECO:0000313" key="3">
    <source>
        <dbReference type="Proteomes" id="UP001551482"/>
    </source>
</evidence>
<gene>
    <name evidence="2" type="ORF">AB0C36_17565</name>
</gene>
<evidence type="ECO:0008006" key="4">
    <source>
        <dbReference type="Google" id="ProtNLM"/>
    </source>
</evidence>
<feature type="region of interest" description="Disordered" evidence="1">
    <location>
        <begin position="38"/>
        <end position="57"/>
    </location>
</feature>
<accession>A0ABV3DHT2</accession>
<proteinExistence type="predicted"/>
<protein>
    <recommendedName>
        <fullName evidence="4">WD40 repeat protein</fullName>
    </recommendedName>
</protein>
<evidence type="ECO:0000313" key="2">
    <source>
        <dbReference type="EMBL" id="MEU8135317.1"/>
    </source>
</evidence>
<comment type="caution">
    <text evidence="2">The sequence shown here is derived from an EMBL/GenBank/DDBJ whole genome shotgun (WGS) entry which is preliminary data.</text>
</comment>
<dbReference type="SUPFAM" id="SSF82171">
    <property type="entry name" value="DPP6 N-terminal domain-like"/>
    <property type="match status" value="1"/>
</dbReference>
<reference evidence="2 3" key="1">
    <citation type="submission" date="2024-06" db="EMBL/GenBank/DDBJ databases">
        <title>The Natural Products Discovery Center: Release of the First 8490 Sequenced Strains for Exploring Actinobacteria Biosynthetic Diversity.</title>
        <authorList>
            <person name="Kalkreuter E."/>
            <person name="Kautsar S.A."/>
            <person name="Yang D."/>
            <person name="Bader C.D."/>
            <person name="Teijaro C.N."/>
            <person name="Fluegel L."/>
            <person name="Davis C.M."/>
            <person name="Simpson J.R."/>
            <person name="Lauterbach L."/>
            <person name="Steele A.D."/>
            <person name="Gui C."/>
            <person name="Meng S."/>
            <person name="Li G."/>
            <person name="Viehrig K."/>
            <person name="Ye F."/>
            <person name="Su P."/>
            <person name="Kiefer A.F."/>
            <person name="Nichols A."/>
            <person name="Cepeda A.J."/>
            <person name="Yan W."/>
            <person name="Fan B."/>
            <person name="Jiang Y."/>
            <person name="Adhikari A."/>
            <person name="Zheng C.-J."/>
            <person name="Schuster L."/>
            <person name="Cowan T.M."/>
            <person name="Smanski M.J."/>
            <person name="Chevrette M.G."/>
            <person name="De Carvalho L.P.S."/>
            <person name="Shen B."/>
        </authorList>
    </citation>
    <scope>NUCLEOTIDE SEQUENCE [LARGE SCALE GENOMIC DNA]</scope>
    <source>
        <strain evidence="2 3">NPDC048946</strain>
    </source>
</reference>
<dbReference type="PROSITE" id="PS51257">
    <property type="entry name" value="PROKAR_LIPOPROTEIN"/>
    <property type="match status" value="1"/>
</dbReference>
<dbReference type="EMBL" id="JBEZFP010000040">
    <property type="protein sequence ID" value="MEU8135317.1"/>
    <property type="molecule type" value="Genomic_DNA"/>
</dbReference>